<reference evidence="4" key="1">
    <citation type="journal article" date="2023" name="Int. J. Syst. Evol. Microbiol.">
        <title>Collibacillus ludicampi gen. nov., sp. nov., a new soil bacterium of the family Alicyclobacillaceae.</title>
        <authorList>
            <person name="Jojima T."/>
            <person name="Ioku Y."/>
            <person name="Fukuta Y."/>
            <person name="Shirasaka N."/>
            <person name="Matsumura Y."/>
            <person name="Mori M."/>
        </authorList>
    </citation>
    <scope>NUCLEOTIDE SEQUENCE</scope>
    <source>
        <strain evidence="4">TP075</strain>
    </source>
</reference>
<dbReference type="EC" id="3.1.4.-" evidence="2"/>
<dbReference type="Proteomes" id="UP001057291">
    <property type="component" value="Unassembled WGS sequence"/>
</dbReference>
<name>A0AAV4LHY4_9BACL</name>
<dbReference type="InterPro" id="IPR029052">
    <property type="entry name" value="Metallo-depent_PP-like"/>
</dbReference>
<dbReference type="Gene3D" id="3.60.21.10">
    <property type="match status" value="1"/>
</dbReference>
<dbReference type="AlphaFoldDB" id="A0AAV4LHY4"/>
<proteinExistence type="inferred from homology"/>
<dbReference type="InterPro" id="IPR024654">
    <property type="entry name" value="Calcineurin-like_PHP_lpxH"/>
</dbReference>
<dbReference type="RefSeq" id="WP_282200159.1">
    <property type="nucleotide sequence ID" value="NZ_BOQE01000001.1"/>
</dbReference>
<dbReference type="PANTHER" id="PTHR11124">
    <property type="entry name" value="VACUOLAR SORTING PROTEIN VPS29"/>
    <property type="match status" value="1"/>
</dbReference>
<comment type="cofactor">
    <cofactor evidence="2">
        <name>a divalent metal cation</name>
        <dbReference type="ChEBI" id="CHEBI:60240"/>
    </cofactor>
</comment>
<evidence type="ECO:0000259" key="3">
    <source>
        <dbReference type="Pfam" id="PF12850"/>
    </source>
</evidence>
<feature type="domain" description="Calcineurin-like phosphoesterase" evidence="3">
    <location>
        <begin position="10"/>
        <end position="160"/>
    </location>
</feature>
<keyword evidence="5" id="KW-1185">Reference proteome</keyword>
<dbReference type="GO" id="GO:0046872">
    <property type="term" value="F:metal ion binding"/>
    <property type="evidence" value="ECO:0007669"/>
    <property type="project" value="UniProtKB-KW"/>
</dbReference>
<organism evidence="4 5">
    <name type="scientific">Collibacillus ludicampi</name>
    <dbReference type="NCBI Taxonomy" id="2771369"/>
    <lineage>
        <taxon>Bacteria</taxon>
        <taxon>Bacillati</taxon>
        <taxon>Bacillota</taxon>
        <taxon>Bacilli</taxon>
        <taxon>Bacillales</taxon>
        <taxon>Alicyclobacillaceae</taxon>
        <taxon>Collibacillus</taxon>
    </lineage>
</organism>
<evidence type="ECO:0000256" key="1">
    <source>
        <dbReference type="ARBA" id="ARBA00008950"/>
    </source>
</evidence>
<gene>
    <name evidence="4" type="ORF">DNHGIG_26880</name>
</gene>
<dbReference type="EMBL" id="BOQE01000001">
    <property type="protein sequence ID" value="GIM47139.1"/>
    <property type="molecule type" value="Genomic_DNA"/>
</dbReference>
<dbReference type="NCBIfam" id="TIGR00040">
    <property type="entry name" value="yfcE"/>
    <property type="match status" value="1"/>
</dbReference>
<sequence length="171" mass="19265">MKKEKFHSYRIGVISDTHIPRRSRSLPSIIFEQFQGVDLIIHTGDLVDEVVLDDLSALAPVEAVAGNNDPLTVIQRFGWKRILEIGPWKIGMTHGHIGKASSTPDCAFEMFANDQVDVIVFGHSHKPYLEERNGILLFNAGSPTDRRRETQYSIGILTLDVKPQASWIKWS</sequence>
<evidence type="ECO:0000256" key="2">
    <source>
        <dbReference type="RuleBase" id="RU362039"/>
    </source>
</evidence>
<accession>A0AAV4LHY4</accession>
<dbReference type="GO" id="GO:0016787">
    <property type="term" value="F:hydrolase activity"/>
    <property type="evidence" value="ECO:0007669"/>
    <property type="project" value="UniProtKB-UniRule"/>
</dbReference>
<evidence type="ECO:0000313" key="4">
    <source>
        <dbReference type="EMBL" id="GIM47139.1"/>
    </source>
</evidence>
<protein>
    <recommendedName>
        <fullName evidence="2">Phosphoesterase</fullName>
        <ecNumber evidence="2">3.1.4.-</ecNumber>
    </recommendedName>
</protein>
<dbReference type="SUPFAM" id="SSF56300">
    <property type="entry name" value="Metallo-dependent phosphatases"/>
    <property type="match status" value="1"/>
</dbReference>
<comment type="caution">
    <text evidence="4">The sequence shown here is derived from an EMBL/GenBank/DDBJ whole genome shotgun (WGS) entry which is preliminary data.</text>
</comment>
<keyword evidence="2" id="KW-0479">Metal-binding</keyword>
<comment type="similarity">
    <text evidence="1 2">Belongs to the metallophosphoesterase superfamily. YfcE family.</text>
</comment>
<evidence type="ECO:0000313" key="5">
    <source>
        <dbReference type="Proteomes" id="UP001057291"/>
    </source>
</evidence>
<dbReference type="InterPro" id="IPR000979">
    <property type="entry name" value="Phosphodiesterase_MJ0936/Vps29"/>
</dbReference>
<dbReference type="Pfam" id="PF12850">
    <property type="entry name" value="Metallophos_2"/>
    <property type="match status" value="1"/>
</dbReference>